<evidence type="ECO:0000313" key="5">
    <source>
        <dbReference type="Proteomes" id="UP001189429"/>
    </source>
</evidence>
<feature type="region of interest" description="Disordered" evidence="2">
    <location>
        <begin position="121"/>
        <end position="141"/>
    </location>
</feature>
<keyword evidence="5" id="KW-1185">Reference proteome</keyword>
<dbReference type="Proteomes" id="UP001189429">
    <property type="component" value="Unassembled WGS sequence"/>
</dbReference>
<keyword evidence="1" id="KW-0694">RNA-binding</keyword>
<name>A0ABN9XSY9_9DINO</name>
<dbReference type="SUPFAM" id="SSF54928">
    <property type="entry name" value="RNA-binding domain, RBD"/>
    <property type="match status" value="1"/>
</dbReference>
<dbReference type="Pfam" id="PF04059">
    <property type="entry name" value="RRM_2"/>
    <property type="match status" value="1"/>
</dbReference>
<evidence type="ECO:0000313" key="4">
    <source>
        <dbReference type="EMBL" id="CAK0903116.1"/>
    </source>
</evidence>
<dbReference type="InterPro" id="IPR000504">
    <property type="entry name" value="RRM_dom"/>
</dbReference>
<organism evidence="4 5">
    <name type="scientific">Prorocentrum cordatum</name>
    <dbReference type="NCBI Taxonomy" id="2364126"/>
    <lineage>
        <taxon>Eukaryota</taxon>
        <taxon>Sar</taxon>
        <taxon>Alveolata</taxon>
        <taxon>Dinophyceae</taxon>
        <taxon>Prorocentrales</taxon>
        <taxon>Prorocentraceae</taxon>
        <taxon>Prorocentrum</taxon>
    </lineage>
</organism>
<sequence length="338" mass="36698">MAPIGNQTAADCDKLHGKRHLTEALAWADMEDDEPTLLLLADLVPATCLARSDLLQPCSAPEVCKPLSPIATSGTQAISLVLTRGARDSVPPPAAAGVRTPLSAKSRPFISRHGVAPSLVSQRAHSPAGKADLGEGGTQTGMETETRTTVMLRGLPSTFSRKMLVGLLHAHGYSGQFDFVYLPVHFETFDTQGYAFVNLTQPAAAERFRAFFEDFNGHPFSALRPSGTSWSRLQGLEVWVRQESREVPEQLRHVRARARGVPAAALPRGVAEPLPGAHREAQGAREFPLAAQRRLMQDPTKAKHHEDKSRTSNNIVFVNLWVPSSGPRTIKDGSRARS</sequence>
<accession>A0ABN9XSY9</accession>
<dbReference type="InterPro" id="IPR007201">
    <property type="entry name" value="Mei2-like_Rrm_C"/>
</dbReference>
<proteinExistence type="predicted"/>
<dbReference type="EMBL" id="CAUYUJ010021170">
    <property type="protein sequence ID" value="CAK0903116.1"/>
    <property type="molecule type" value="Genomic_DNA"/>
</dbReference>
<dbReference type="InterPro" id="IPR035979">
    <property type="entry name" value="RBD_domain_sf"/>
</dbReference>
<evidence type="ECO:0000256" key="1">
    <source>
        <dbReference type="PROSITE-ProRule" id="PRU00176"/>
    </source>
</evidence>
<protein>
    <recommendedName>
        <fullName evidence="3">RRM domain-containing protein</fullName>
    </recommendedName>
</protein>
<comment type="caution">
    <text evidence="4">The sequence shown here is derived from an EMBL/GenBank/DDBJ whole genome shotgun (WGS) entry which is preliminary data.</text>
</comment>
<feature type="domain" description="RRM" evidence="3">
    <location>
        <begin position="148"/>
        <end position="245"/>
    </location>
</feature>
<reference evidence="4" key="1">
    <citation type="submission" date="2023-10" db="EMBL/GenBank/DDBJ databases">
        <authorList>
            <person name="Chen Y."/>
            <person name="Shah S."/>
            <person name="Dougan E. K."/>
            <person name="Thang M."/>
            <person name="Chan C."/>
        </authorList>
    </citation>
    <scope>NUCLEOTIDE SEQUENCE [LARGE SCALE GENOMIC DNA]</scope>
</reference>
<evidence type="ECO:0000256" key="2">
    <source>
        <dbReference type="SAM" id="MobiDB-lite"/>
    </source>
</evidence>
<evidence type="ECO:0000259" key="3">
    <source>
        <dbReference type="PROSITE" id="PS50102"/>
    </source>
</evidence>
<dbReference type="PROSITE" id="PS50102">
    <property type="entry name" value="RRM"/>
    <property type="match status" value="1"/>
</dbReference>
<gene>
    <name evidence="4" type="ORF">PCOR1329_LOCUS79506</name>
</gene>